<sequence length="179" mass="19223">MRDDLTLTGDISNKIGFTDGIMGSTGLDKLKEQNTGGNNPGVEGALDVDPDVIGGYTCATAEAAGVKFELTTLAKMGRFDQEISIDMPAASDIPRLETITVKPVCMGFEDFYAGWSPETPPGFSVSPIQGRMERRGGEPSLFDIEVKADGQTGERVGYLCIVLPDDDEQFTIKVTVNCF</sequence>
<dbReference type="AlphaFoldDB" id="A0A7S4E4Q3"/>
<protein>
    <submittedName>
        <fullName evidence="1">Uncharacterized protein</fullName>
    </submittedName>
</protein>
<proteinExistence type="predicted"/>
<gene>
    <name evidence="1" type="ORF">PCAL00307_LOCUS5714</name>
</gene>
<name>A0A7S4E4Q3_9STRA</name>
<evidence type="ECO:0000313" key="1">
    <source>
        <dbReference type="EMBL" id="CAE0690279.1"/>
    </source>
</evidence>
<reference evidence="1" key="1">
    <citation type="submission" date="2021-01" db="EMBL/GenBank/DDBJ databases">
        <authorList>
            <person name="Corre E."/>
            <person name="Pelletier E."/>
            <person name="Niang G."/>
            <person name="Scheremetjew M."/>
            <person name="Finn R."/>
            <person name="Kale V."/>
            <person name="Holt S."/>
            <person name="Cochrane G."/>
            <person name="Meng A."/>
            <person name="Brown T."/>
            <person name="Cohen L."/>
        </authorList>
    </citation>
    <scope>NUCLEOTIDE SEQUENCE</scope>
    <source>
        <strain evidence="1">CCMP1756</strain>
    </source>
</reference>
<dbReference type="EMBL" id="HBIW01006827">
    <property type="protein sequence ID" value="CAE0690279.1"/>
    <property type="molecule type" value="Transcribed_RNA"/>
</dbReference>
<organism evidence="1">
    <name type="scientific">Pelagomonas calceolata</name>
    <dbReference type="NCBI Taxonomy" id="35677"/>
    <lineage>
        <taxon>Eukaryota</taxon>
        <taxon>Sar</taxon>
        <taxon>Stramenopiles</taxon>
        <taxon>Ochrophyta</taxon>
        <taxon>Pelagophyceae</taxon>
        <taxon>Pelagomonadales</taxon>
        <taxon>Pelagomonadaceae</taxon>
        <taxon>Pelagomonas</taxon>
    </lineage>
</organism>
<accession>A0A7S4E4Q3</accession>